<feature type="compositionally biased region" description="Basic and acidic residues" evidence="1">
    <location>
        <begin position="34"/>
        <end position="43"/>
    </location>
</feature>
<gene>
    <name evidence="2" type="ORF">S06H3_17967</name>
</gene>
<proteinExistence type="predicted"/>
<feature type="non-terminal residue" evidence="2">
    <location>
        <position position="43"/>
    </location>
</feature>
<organism evidence="2">
    <name type="scientific">marine sediment metagenome</name>
    <dbReference type="NCBI Taxonomy" id="412755"/>
    <lineage>
        <taxon>unclassified sequences</taxon>
        <taxon>metagenomes</taxon>
        <taxon>ecological metagenomes</taxon>
    </lineage>
</organism>
<comment type="caution">
    <text evidence="2">The sequence shown here is derived from an EMBL/GenBank/DDBJ whole genome shotgun (WGS) entry which is preliminary data.</text>
</comment>
<protein>
    <submittedName>
        <fullName evidence="2">Uncharacterized protein</fullName>
    </submittedName>
</protein>
<dbReference type="AlphaFoldDB" id="X1MYH9"/>
<accession>X1MYH9</accession>
<feature type="region of interest" description="Disordered" evidence="1">
    <location>
        <begin position="1"/>
        <end position="43"/>
    </location>
</feature>
<reference evidence="2" key="1">
    <citation type="journal article" date="2014" name="Front. Microbiol.">
        <title>High frequency of phylogenetically diverse reductive dehalogenase-homologous genes in deep subseafloor sedimentary metagenomes.</title>
        <authorList>
            <person name="Kawai M."/>
            <person name="Futagami T."/>
            <person name="Toyoda A."/>
            <person name="Takaki Y."/>
            <person name="Nishi S."/>
            <person name="Hori S."/>
            <person name="Arai W."/>
            <person name="Tsubouchi T."/>
            <person name="Morono Y."/>
            <person name="Uchiyama I."/>
            <person name="Ito T."/>
            <person name="Fujiyama A."/>
            <person name="Inagaki F."/>
            <person name="Takami H."/>
        </authorList>
    </citation>
    <scope>NUCLEOTIDE SEQUENCE</scope>
    <source>
        <strain evidence="2">Expedition CK06-06</strain>
    </source>
</reference>
<sequence length="43" mass="5336">MWEKGEYNETSNNCRPKWEWGWYGENKDSQSWSHHREYPSEGE</sequence>
<dbReference type="EMBL" id="BARV01009035">
    <property type="protein sequence ID" value="GAI11419.1"/>
    <property type="molecule type" value="Genomic_DNA"/>
</dbReference>
<name>X1MYH9_9ZZZZ</name>
<evidence type="ECO:0000256" key="1">
    <source>
        <dbReference type="SAM" id="MobiDB-lite"/>
    </source>
</evidence>
<evidence type="ECO:0000313" key="2">
    <source>
        <dbReference type="EMBL" id="GAI11419.1"/>
    </source>
</evidence>